<comment type="similarity">
    <text evidence="13">Belongs to the AccD/PCCB family.</text>
</comment>
<dbReference type="RefSeq" id="WP_039721144.1">
    <property type="nucleotide sequence ID" value="NZ_CP037899.1"/>
</dbReference>
<evidence type="ECO:0000313" key="18">
    <source>
        <dbReference type="Proteomes" id="UP000315925"/>
    </source>
</evidence>
<sequence>MINKDKPQIPSGDKVLDIPEGLWTKCPSCSRFLYNKELQLNQSVCQYCQHHFPLQALERISFLADPQSFVEYDHNLLSVDVLGFNGEKSYEERLRYYQEKTGLNEAVVCGKCTIGSIPVFLSVMDFNFLGGSMGSVVGEKITRTIERSLTERTPLIIISASGGARMYEGMISLMQMAKTSAALQRLSQAGIPYISVLTNPTMAGVTASFASLGDVIIAEPKAMIGFAGSRVIKETTQQELPQGFQTSEFLLEKGLIDKIIHRKDLRSSLKELLYFLV</sequence>
<dbReference type="SUPFAM" id="SSF52096">
    <property type="entry name" value="ClpP/crotonase"/>
    <property type="match status" value="1"/>
</dbReference>
<keyword evidence="5 13" id="KW-0547">Nucleotide-binding</keyword>
<evidence type="ECO:0000256" key="3">
    <source>
        <dbReference type="ARBA" id="ARBA00022679"/>
    </source>
</evidence>
<dbReference type="InterPro" id="IPR034733">
    <property type="entry name" value="AcCoA_carboxyl_beta"/>
</dbReference>
<dbReference type="InterPro" id="IPR041010">
    <property type="entry name" value="Znf-ACC"/>
</dbReference>
<evidence type="ECO:0000313" key="17">
    <source>
        <dbReference type="Proteomes" id="UP000031594"/>
    </source>
</evidence>
<reference evidence="15 17" key="1">
    <citation type="submission" date="2014-08" db="EMBL/GenBank/DDBJ databases">
        <title>Methylacidiphilum kamchatkense strain Kam1 draft genome sequence.</title>
        <authorList>
            <person name="Birkeland N.-K."/>
            <person name="Erikstad H.A."/>
        </authorList>
    </citation>
    <scope>NUCLEOTIDE SEQUENCE [LARGE SCALE GENOMIC DNA]</scope>
    <source>
        <strain evidence="15 17">Kam1</strain>
    </source>
</reference>
<organism evidence="16 18">
    <name type="scientific">Methylacidiphilum kamchatkense Kam1</name>
    <dbReference type="NCBI Taxonomy" id="1202785"/>
    <lineage>
        <taxon>Bacteria</taxon>
        <taxon>Pseudomonadati</taxon>
        <taxon>Verrucomicrobiota</taxon>
        <taxon>Methylacidiphilae</taxon>
        <taxon>Methylacidiphilales</taxon>
        <taxon>Methylacidiphilaceae</taxon>
        <taxon>Methylacidiphilum (ex Ratnadevi et al. 2023)</taxon>
    </lineage>
</organism>
<evidence type="ECO:0000256" key="13">
    <source>
        <dbReference type="HAMAP-Rule" id="MF_01395"/>
    </source>
</evidence>
<evidence type="ECO:0000256" key="12">
    <source>
        <dbReference type="ARBA" id="ARBA00025280"/>
    </source>
</evidence>
<evidence type="ECO:0000259" key="14">
    <source>
        <dbReference type="PROSITE" id="PS50980"/>
    </source>
</evidence>
<comment type="function">
    <text evidence="12 13">Component of the acetyl coenzyme A carboxylase (ACC) complex. Biotin carboxylase (BC) catalyzes the carboxylation of biotin on its carrier protein (BCCP) and then the CO(2) group is transferred by the transcarboxylase to acetyl-CoA to form malonyl-CoA.</text>
</comment>
<keyword evidence="16" id="KW-0436">Ligase</keyword>
<dbReference type="EMBL" id="CP037899">
    <property type="protein sequence ID" value="QDQ41941.1"/>
    <property type="molecule type" value="Genomic_DNA"/>
</dbReference>
<comment type="catalytic activity">
    <reaction evidence="13">
        <text>N(6)-carboxybiotinyl-L-lysyl-[protein] + acetyl-CoA = N(6)-biotinyl-L-lysyl-[protein] + malonyl-CoA</text>
        <dbReference type="Rhea" id="RHEA:54728"/>
        <dbReference type="Rhea" id="RHEA-COMP:10505"/>
        <dbReference type="Rhea" id="RHEA-COMP:10506"/>
        <dbReference type="ChEBI" id="CHEBI:57288"/>
        <dbReference type="ChEBI" id="CHEBI:57384"/>
        <dbReference type="ChEBI" id="CHEBI:83144"/>
        <dbReference type="ChEBI" id="CHEBI:83145"/>
        <dbReference type="EC" id="2.1.3.15"/>
    </reaction>
</comment>
<reference evidence="18" key="3">
    <citation type="submission" date="2019-03" db="EMBL/GenBank/DDBJ databases">
        <title>Complete genome of Methylacidiphilum kamchatkense Kam1.</title>
        <authorList>
            <person name="Kruse T."/>
            <person name="Murarilal Ratnadevi C."/>
            <person name="Erikstad H.-A."/>
            <person name="Birkeland N.-K."/>
        </authorList>
    </citation>
    <scope>NUCLEOTIDE SEQUENCE [LARGE SCALE GENOMIC DNA]</scope>
    <source>
        <strain evidence="18">kam1</strain>
    </source>
</reference>
<dbReference type="GO" id="GO:0008270">
    <property type="term" value="F:zinc ion binding"/>
    <property type="evidence" value="ECO:0007669"/>
    <property type="project" value="UniProtKB-UniRule"/>
</dbReference>
<evidence type="ECO:0000256" key="11">
    <source>
        <dbReference type="ARBA" id="ARBA00023160"/>
    </source>
</evidence>
<dbReference type="GO" id="GO:2001295">
    <property type="term" value="P:malonyl-CoA biosynthetic process"/>
    <property type="evidence" value="ECO:0007669"/>
    <property type="project" value="UniProtKB-UniRule"/>
</dbReference>
<dbReference type="NCBIfam" id="TIGR00515">
    <property type="entry name" value="accD"/>
    <property type="match status" value="1"/>
</dbReference>
<evidence type="ECO:0000256" key="6">
    <source>
        <dbReference type="ARBA" id="ARBA00022771"/>
    </source>
</evidence>
<dbReference type="PROSITE" id="PS50980">
    <property type="entry name" value="COA_CT_NTER"/>
    <property type="match status" value="1"/>
</dbReference>
<keyword evidence="6 13" id="KW-0863">Zinc-finger</keyword>
<protein>
    <recommendedName>
        <fullName evidence="13">Acetyl-coenzyme A carboxylase carboxyl transferase subunit beta</fullName>
        <shortName evidence="13">ACCase subunit beta</shortName>
        <shortName evidence="13">Acetyl-CoA carboxylase carboxyltransferase subunit beta</shortName>
        <ecNumber evidence="13">2.1.3.15</ecNumber>
    </recommendedName>
</protein>
<feature type="binding site" evidence="13">
    <location>
        <position position="29"/>
    </location>
    <ligand>
        <name>Zn(2+)</name>
        <dbReference type="ChEBI" id="CHEBI:29105"/>
    </ligand>
</feature>
<comment type="pathway">
    <text evidence="13">Lipid metabolism; malonyl-CoA biosynthesis; malonyl-CoA from acetyl-CoA: step 1/1.</text>
</comment>
<dbReference type="Pfam" id="PF01039">
    <property type="entry name" value="Carboxyl_trans"/>
    <property type="match status" value="1"/>
</dbReference>
<keyword evidence="11 13" id="KW-0275">Fatty acid biosynthesis</keyword>
<feature type="binding site" evidence="13">
    <location>
        <position position="26"/>
    </location>
    <ligand>
        <name>Zn(2+)</name>
        <dbReference type="ChEBI" id="CHEBI:29105"/>
    </ligand>
</feature>
<feature type="binding site" evidence="13">
    <location>
        <position position="45"/>
    </location>
    <ligand>
        <name>Zn(2+)</name>
        <dbReference type="ChEBI" id="CHEBI:29105"/>
    </ligand>
</feature>
<dbReference type="PANTHER" id="PTHR42995">
    <property type="entry name" value="ACETYL-COENZYME A CARBOXYLASE CARBOXYL TRANSFERASE SUBUNIT BETA, CHLOROPLASTIC"/>
    <property type="match status" value="1"/>
</dbReference>
<keyword evidence="7 13" id="KW-0276">Fatty acid metabolism</keyword>
<dbReference type="GO" id="GO:0009317">
    <property type="term" value="C:acetyl-CoA carboxylase complex"/>
    <property type="evidence" value="ECO:0007669"/>
    <property type="project" value="InterPro"/>
</dbReference>
<dbReference type="PRINTS" id="PR01070">
    <property type="entry name" value="ACCCTRFRASEB"/>
</dbReference>
<dbReference type="Proteomes" id="UP000315925">
    <property type="component" value="Chromosome"/>
</dbReference>
<comment type="cofactor">
    <cofactor evidence="13">
        <name>Zn(2+)</name>
        <dbReference type="ChEBI" id="CHEBI:29105"/>
    </cofactor>
    <text evidence="13">Binds 1 zinc ion per subunit.</text>
</comment>
<dbReference type="Proteomes" id="UP000031594">
    <property type="component" value="Unassembled WGS sequence"/>
</dbReference>
<accession>A0A0C1RKV6</accession>
<evidence type="ECO:0000256" key="5">
    <source>
        <dbReference type="ARBA" id="ARBA00022741"/>
    </source>
</evidence>
<dbReference type="KEGG" id="mkc:kam1_695"/>
<keyword evidence="17" id="KW-1185">Reference proteome</keyword>
<comment type="subcellular location">
    <subcellularLocation>
        <location evidence="1 13">Cytoplasm</location>
    </subcellularLocation>
</comment>
<dbReference type="UniPathway" id="UPA00655">
    <property type="reaction ID" value="UER00711"/>
</dbReference>
<dbReference type="InterPro" id="IPR000438">
    <property type="entry name" value="Acetyl_CoA_COase_Trfase_b_su"/>
</dbReference>
<evidence type="ECO:0000256" key="2">
    <source>
        <dbReference type="ARBA" id="ARBA00022516"/>
    </source>
</evidence>
<feature type="domain" description="CoA carboxyltransferase N-terminal" evidence="14">
    <location>
        <begin position="22"/>
        <end position="277"/>
    </location>
</feature>
<dbReference type="OrthoDB" id="9772975at2"/>
<evidence type="ECO:0000256" key="8">
    <source>
        <dbReference type="ARBA" id="ARBA00022833"/>
    </source>
</evidence>
<dbReference type="Pfam" id="PF17848">
    <property type="entry name" value="Zn_ribbon_ACC"/>
    <property type="match status" value="1"/>
</dbReference>
<dbReference type="EMBL" id="JQNX01000003">
    <property type="protein sequence ID" value="KIE58672.1"/>
    <property type="molecule type" value="Genomic_DNA"/>
</dbReference>
<dbReference type="HAMAP" id="MF_01395">
    <property type="entry name" value="AcetylCoA_CT_beta"/>
    <property type="match status" value="1"/>
</dbReference>
<dbReference type="STRING" id="1202785.A946_04320"/>
<dbReference type="EC" id="2.1.3.15" evidence="13"/>
<dbReference type="InterPro" id="IPR011762">
    <property type="entry name" value="COA_CT_N"/>
</dbReference>
<evidence type="ECO:0000313" key="15">
    <source>
        <dbReference type="EMBL" id="KIE58672.1"/>
    </source>
</evidence>
<reference evidence="16" key="2">
    <citation type="journal article" date="2019" name="BMC Genomics">
        <title>Complete genome sequence analysis of the thermoacidophilic verrucomicrobial methanotroph 'Candidatus Methylacidiphilum kamchatkense' strain Kam1 and comparison with its closest relatives.</title>
        <authorList>
            <person name="Kruse T."/>
            <person name="Ratnadevi C.M."/>
            <person name="Erikstad H.A."/>
            <person name="Birkeland N.K."/>
        </authorList>
    </citation>
    <scope>NUCLEOTIDE SEQUENCE</scope>
    <source>
        <strain evidence="16">Kam1</strain>
    </source>
</reference>
<feature type="zinc finger region" description="C4-type" evidence="13">
    <location>
        <begin position="26"/>
        <end position="48"/>
    </location>
</feature>
<proteinExistence type="inferred from homology"/>
<keyword evidence="9 13" id="KW-0067">ATP-binding</keyword>
<dbReference type="GO" id="GO:0005524">
    <property type="term" value="F:ATP binding"/>
    <property type="evidence" value="ECO:0007669"/>
    <property type="project" value="UniProtKB-KW"/>
</dbReference>
<dbReference type="Gene3D" id="3.90.226.10">
    <property type="entry name" value="2-enoyl-CoA Hydratase, Chain A, domain 1"/>
    <property type="match status" value="1"/>
</dbReference>
<dbReference type="GO" id="GO:0006633">
    <property type="term" value="P:fatty acid biosynthetic process"/>
    <property type="evidence" value="ECO:0007669"/>
    <property type="project" value="UniProtKB-KW"/>
</dbReference>
<keyword evidence="3 13" id="KW-0808">Transferase</keyword>
<dbReference type="InterPro" id="IPR029045">
    <property type="entry name" value="ClpP/crotonase-like_dom_sf"/>
</dbReference>
<name>A0A0C1RKV6_9BACT</name>
<comment type="subunit">
    <text evidence="13">Acetyl-CoA carboxylase is a heterohexamer composed of biotin carboxyl carrier protein (AccB), biotin carboxylase (AccC) and two subunits each of ACCase subunit alpha (AccA) and ACCase subunit beta (AccD).</text>
</comment>
<keyword evidence="2 13" id="KW-0444">Lipid biosynthesis</keyword>
<keyword evidence="4 13" id="KW-0479">Metal-binding</keyword>
<evidence type="ECO:0000256" key="7">
    <source>
        <dbReference type="ARBA" id="ARBA00022832"/>
    </source>
</evidence>
<dbReference type="GO" id="GO:0003989">
    <property type="term" value="F:acetyl-CoA carboxylase activity"/>
    <property type="evidence" value="ECO:0007669"/>
    <property type="project" value="InterPro"/>
</dbReference>
<evidence type="ECO:0000313" key="16">
    <source>
        <dbReference type="EMBL" id="QDQ41941.1"/>
    </source>
</evidence>
<dbReference type="AlphaFoldDB" id="A0A0C1RKV6"/>
<keyword evidence="13" id="KW-0963">Cytoplasm</keyword>
<feature type="binding site" evidence="13">
    <location>
        <position position="48"/>
    </location>
    <ligand>
        <name>Zn(2+)</name>
        <dbReference type="ChEBI" id="CHEBI:29105"/>
    </ligand>
</feature>
<evidence type="ECO:0000256" key="9">
    <source>
        <dbReference type="ARBA" id="ARBA00022840"/>
    </source>
</evidence>
<evidence type="ECO:0000256" key="1">
    <source>
        <dbReference type="ARBA" id="ARBA00004496"/>
    </source>
</evidence>
<keyword evidence="8 13" id="KW-0862">Zinc</keyword>
<evidence type="ECO:0000256" key="10">
    <source>
        <dbReference type="ARBA" id="ARBA00023098"/>
    </source>
</evidence>
<gene>
    <name evidence="13" type="primary">accD</name>
    <name evidence="15" type="ORF">A946_04320</name>
    <name evidence="16" type="ORF">kam1_695</name>
</gene>
<dbReference type="PANTHER" id="PTHR42995:SF5">
    <property type="entry name" value="ACETYL-COENZYME A CARBOXYLASE CARBOXYL TRANSFERASE SUBUNIT BETA, CHLOROPLASTIC"/>
    <property type="match status" value="1"/>
</dbReference>
<keyword evidence="10 13" id="KW-0443">Lipid metabolism</keyword>
<evidence type="ECO:0000256" key="4">
    <source>
        <dbReference type="ARBA" id="ARBA00022723"/>
    </source>
</evidence>
<dbReference type="GO" id="GO:0016743">
    <property type="term" value="F:carboxyl- or carbamoyltransferase activity"/>
    <property type="evidence" value="ECO:0007669"/>
    <property type="project" value="UniProtKB-UniRule"/>
</dbReference>